<reference evidence="2 3" key="1">
    <citation type="submission" date="2016-06" db="EMBL/GenBank/DDBJ databases">
        <title>Draft genome of Moraxella nonliquefaciens CCUG 60284.</title>
        <authorList>
            <person name="Salva-Serra F."/>
            <person name="Engstrom-Jakobsson H."/>
            <person name="Thorell K."/>
            <person name="Gonzales-Siles L."/>
            <person name="Karlsson R."/>
            <person name="Boulund F."/>
            <person name="Engstrand L."/>
            <person name="Kristiansson E."/>
            <person name="Moore E."/>
        </authorList>
    </citation>
    <scope>NUCLEOTIDE SEQUENCE [LARGE SCALE GENOMIC DNA]</scope>
    <source>
        <strain evidence="2 3">CCUG 60284</strain>
    </source>
</reference>
<protein>
    <recommendedName>
        <fullName evidence="4">C-type lysozyme inhibitor domain-containing protein</fullName>
    </recommendedName>
</protein>
<evidence type="ECO:0000313" key="3">
    <source>
        <dbReference type="Proteomes" id="UP000092671"/>
    </source>
</evidence>
<evidence type="ECO:0008006" key="4">
    <source>
        <dbReference type="Google" id="ProtNLM"/>
    </source>
</evidence>
<comment type="caution">
    <text evidence="2">The sequence shown here is derived from an EMBL/GenBank/DDBJ whole genome shotgun (WGS) entry which is preliminary data.</text>
</comment>
<dbReference type="OrthoDB" id="6650351at2"/>
<feature type="region of interest" description="Disordered" evidence="1">
    <location>
        <begin position="40"/>
        <end position="81"/>
    </location>
</feature>
<name>A0A1B8PJB8_MORNO</name>
<accession>A0A1B8PJB8</accession>
<evidence type="ECO:0000256" key="1">
    <source>
        <dbReference type="SAM" id="MobiDB-lite"/>
    </source>
</evidence>
<dbReference type="RefSeq" id="WP_066893219.1">
    <property type="nucleotide sequence ID" value="NZ_LZDN01000013.1"/>
</dbReference>
<dbReference type="EMBL" id="LZDN01000013">
    <property type="protein sequence ID" value="OBX50561.1"/>
    <property type="molecule type" value="Genomic_DNA"/>
</dbReference>
<gene>
    <name evidence="2" type="ORF">A9Z60_08965</name>
</gene>
<evidence type="ECO:0000313" key="2">
    <source>
        <dbReference type="EMBL" id="OBX50561.1"/>
    </source>
</evidence>
<dbReference type="AlphaFoldDB" id="A0A1B8PJB8"/>
<dbReference type="PROSITE" id="PS51257">
    <property type="entry name" value="PROKAR_LIPOPROTEIN"/>
    <property type="match status" value="1"/>
</dbReference>
<organism evidence="2 3">
    <name type="scientific">Moraxella nonliquefaciens</name>
    <dbReference type="NCBI Taxonomy" id="478"/>
    <lineage>
        <taxon>Bacteria</taxon>
        <taxon>Pseudomonadati</taxon>
        <taxon>Pseudomonadota</taxon>
        <taxon>Gammaproteobacteria</taxon>
        <taxon>Moraxellales</taxon>
        <taxon>Moraxellaceae</taxon>
        <taxon>Moraxella</taxon>
    </lineage>
</organism>
<sequence>MKKILIPALMITLGLSACQKAEEVPTEPQAETAAPALTTHSHDEHDHNDHAEHAHEHGEHAHSHDHAHDDGHHHHHPADSEKYQCGDKTIYIAVHNHDGDIEAHLTTDDITYDLEQDTQIKEHFITDDSIAGDDKGMVLTIDGNTAKITTQDNTVITECIKAS</sequence>
<proteinExistence type="predicted"/>
<dbReference type="Proteomes" id="UP000092671">
    <property type="component" value="Unassembled WGS sequence"/>
</dbReference>